<dbReference type="EMBL" id="CP024700">
    <property type="protein sequence ID" value="ATV62327.1"/>
    <property type="molecule type" value="Genomic_DNA"/>
</dbReference>
<dbReference type="Gene3D" id="1.25.40.10">
    <property type="entry name" value="Tetratricopeptide repeat domain"/>
    <property type="match status" value="1"/>
</dbReference>
<dbReference type="Pfam" id="PF09346">
    <property type="entry name" value="SMI1_KNR4"/>
    <property type="match status" value="1"/>
</dbReference>
<feature type="domain" description="Knr4/Smi1-like" evidence="1">
    <location>
        <begin position="176"/>
        <end position="315"/>
    </location>
</feature>
<name>A0AAD0ARH3_9FUSO</name>
<accession>A0AAD0ARH3</accession>
<reference evidence="2 3" key="1">
    <citation type="submission" date="2017-11" db="EMBL/GenBank/DDBJ databases">
        <title>Genome sequencing of Fusobacterium periodonticum KCOM 1263.</title>
        <authorList>
            <person name="Kook J.-K."/>
            <person name="Park S.-N."/>
            <person name="Lim Y.K."/>
        </authorList>
    </citation>
    <scope>NUCLEOTIDE SEQUENCE [LARGE SCALE GENOMIC DNA]</scope>
    <source>
        <strain evidence="2 3">KCOM 1263</strain>
    </source>
</reference>
<organism evidence="2 3">
    <name type="scientific">Fusobacterium pseudoperiodonticum</name>
    <dbReference type="NCBI Taxonomy" id="2663009"/>
    <lineage>
        <taxon>Bacteria</taxon>
        <taxon>Fusobacteriati</taxon>
        <taxon>Fusobacteriota</taxon>
        <taxon>Fusobacteriia</taxon>
        <taxon>Fusobacteriales</taxon>
        <taxon>Fusobacteriaceae</taxon>
        <taxon>Fusobacterium</taxon>
    </lineage>
</organism>
<gene>
    <name evidence="2" type="ORF">CTM74_11095</name>
</gene>
<dbReference type="AlphaFoldDB" id="A0AAD0ARH3"/>
<evidence type="ECO:0000259" key="1">
    <source>
        <dbReference type="SMART" id="SM00860"/>
    </source>
</evidence>
<dbReference type="InterPro" id="IPR037883">
    <property type="entry name" value="Knr4/Smi1-like_sf"/>
</dbReference>
<evidence type="ECO:0000313" key="3">
    <source>
        <dbReference type="Proteomes" id="UP000228552"/>
    </source>
</evidence>
<dbReference type="Proteomes" id="UP000228552">
    <property type="component" value="Chromosome"/>
</dbReference>
<dbReference type="SUPFAM" id="SSF48452">
    <property type="entry name" value="TPR-like"/>
    <property type="match status" value="1"/>
</dbReference>
<proteinExistence type="predicted"/>
<dbReference type="InterPro" id="IPR011990">
    <property type="entry name" value="TPR-like_helical_dom_sf"/>
</dbReference>
<dbReference type="RefSeq" id="WP_099988152.1">
    <property type="nucleotide sequence ID" value="NZ_CP024700.1"/>
</dbReference>
<keyword evidence="3" id="KW-1185">Reference proteome</keyword>
<protein>
    <submittedName>
        <fullName evidence="2">SMI1/KNR4 family protein</fullName>
    </submittedName>
</protein>
<evidence type="ECO:0000313" key="2">
    <source>
        <dbReference type="EMBL" id="ATV62327.1"/>
    </source>
</evidence>
<dbReference type="Gene3D" id="3.40.1580.10">
    <property type="entry name" value="SMI1/KNR4-like"/>
    <property type="match status" value="1"/>
</dbReference>
<dbReference type="SMART" id="SM00860">
    <property type="entry name" value="SMI1_KNR4"/>
    <property type="match status" value="1"/>
</dbReference>
<sequence>MEKDELIGKLSNFIRKEKFQEIKEIIKKFKDEKNYDMVCFSSQAFINMDEYKEALEILDSIKNEYSENGEFCIRYAMALYNSNREDEALEWFKKAKEKGIKEIDETSSRYYPKSINEWIKRAELWAPRRIEKNKFEKELREKRNKKPILNVSFDKEVLKGLWYYDEFSLKEYLGKPATDEDFEKVERELGYRLPDSYKALMRIQNGGELRKNNFEGPFKRNWTSGSFDAEYISGVDSSKRYSLCGEFGSKFWIEEWKYPNIGIAICGTSSGGHDMIFLDYSDCGPEGEPCVVHIDQEGGYEITYLADNFKDFVDGLFTSLDDEYEDD</sequence>
<dbReference type="SUPFAM" id="SSF160631">
    <property type="entry name" value="SMI1/KNR4-like"/>
    <property type="match status" value="1"/>
</dbReference>
<dbReference type="InterPro" id="IPR018958">
    <property type="entry name" value="Knr4/Smi1-like_dom"/>
</dbReference>